<sequence>MLVSNRYRFILIKTRKTAGSSLEGLLQPFCVPDGFQVSHSADEIVTDAGIVGARAGGESSRGHGAHMSAKGIRKAVGPGTFDSFTKIVPVRDPFDKVVSWYWHVMPQDTKDRVSQDFADARSLFRDWLRMRPSLNTDEKFYKVGKRPFDCFLVRYEHLSEDIESLSRKLGVPLDLKSLPQWKTATRLHRDRDTAEYYDKRTADIVRSKFAYDFDNFGYDRNSVHPARSHADAADSPA</sequence>
<dbReference type="RefSeq" id="WP_139167924.1">
    <property type="nucleotide sequence ID" value="NZ_FMXQ01000011.1"/>
</dbReference>
<accession>A0A1G6EDQ1</accession>
<evidence type="ECO:0000313" key="1">
    <source>
        <dbReference type="EMBL" id="SDB55075.1"/>
    </source>
</evidence>
<name>A0A1G6EDQ1_9HYPH</name>
<dbReference type="InterPro" id="IPR027417">
    <property type="entry name" value="P-loop_NTPase"/>
</dbReference>
<gene>
    <name evidence="1" type="ORF">SAMN02982931_04370</name>
</gene>
<dbReference type="STRING" id="665467.SAMN02982931_04370"/>
<evidence type="ECO:0000313" key="2">
    <source>
        <dbReference type="Proteomes" id="UP000199071"/>
    </source>
</evidence>
<organism evidence="1 2">
    <name type="scientific">Bauldia litoralis</name>
    <dbReference type="NCBI Taxonomy" id="665467"/>
    <lineage>
        <taxon>Bacteria</taxon>
        <taxon>Pseudomonadati</taxon>
        <taxon>Pseudomonadota</taxon>
        <taxon>Alphaproteobacteria</taxon>
        <taxon>Hyphomicrobiales</taxon>
        <taxon>Kaistiaceae</taxon>
        <taxon>Bauldia</taxon>
    </lineage>
</organism>
<proteinExistence type="predicted"/>
<dbReference type="OrthoDB" id="288532at2"/>
<keyword evidence="1" id="KW-0808">Transferase</keyword>
<dbReference type="GO" id="GO:0016020">
    <property type="term" value="C:membrane"/>
    <property type="evidence" value="ECO:0007669"/>
    <property type="project" value="InterPro"/>
</dbReference>
<dbReference type="Pfam" id="PF03567">
    <property type="entry name" value="Sulfotransfer_2"/>
    <property type="match status" value="1"/>
</dbReference>
<reference evidence="1 2" key="1">
    <citation type="submission" date="2016-10" db="EMBL/GenBank/DDBJ databases">
        <authorList>
            <person name="de Groot N.N."/>
        </authorList>
    </citation>
    <scope>NUCLEOTIDE SEQUENCE [LARGE SCALE GENOMIC DNA]</scope>
    <source>
        <strain evidence="1 2">ATCC 35022</strain>
    </source>
</reference>
<keyword evidence="2" id="KW-1185">Reference proteome</keyword>
<dbReference type="Proteomes" id="UP000199071">
    <property type="component" value="Unassembled WGS sequence"/>
</dbReference>
<dbReference type="AlphaFoldDB" id="A0A1G6EDQ1"/>
<dbReference type="InterPro" id="IPR005331">
    <property type="entry name" value="Sulfotransferase"/>
</dbReference>
<dbReference type="Gene3D" id="3.40.50.300">
    <property type="entry name" value="P-loop containing nucleotide triphosphate hydrolases"/>
    <property type="match status" value="1"/>
</dbReference>
<protein>
    <submittedName>
        <fullName evidence="1">Sulfotransferase family protein</fullName>
    </submittedName>
</protein>
<dbReference type="GO" id="GO:0008146">
    <property type="term" value="F:sulfotransferase activity"/>
    <property type="evidence" value="ECO:0007669"/>
    <property type="project" value="InterPro"/>
</dbReference>
<dbReference type="EMBL" id="FMXQ01000011">
    <property type="protein sequence ID" value="SDB55075.1"/>
    <property type="molecule type" value="Genomic_DNA"/>
</dbReference>
<dbReference type="SUPFAM" id="SSF52540">
    <property type="entry name" value="P-loop containing nucleoside triphosphate hydrolases"/>
    <property type="match status" value="1"/>
</dbReference>